<dbReference type="PANTHER" id="PTHR34789:SF1">
    <property type="entry name" value="EXPRESSED PROTEIN"/>
    <property type="match status" value="1"/>
</dbReference>
<evidence type="ECO:0000313" key="3">
    <source>
        <dbReference type="Proteomes" id="UP000239757"/>
    </source>
</evidence>
<dbReference type="EMBL" id="KZ663730">
    <property type="protein sequence ID" value="PPS10400.1"/>
    <property type="molecule type" value="Genomic_DNA"/>
</dbReference>
<sequence>MMNTTKSTFILAILMMAAASVCAATGPDFFDPFSSSSDQKLKTHQNQVGGDDGFYGPDDFDIPGFEKGWGNGIMGGGYGGGFGGPSGSFSKGGIVRPSVVCKEKGPCYNKKLTCPAKCFTSFSRSGKGYGVGGGGGGCSMDYLEIEFFYFTAGI</sequence>
<dbReference type="PANTHER" id="PTHR34789">
    <property type="entry name" value="EXPRESSED PROTEIN"/>
    <property type="match status" value="1"/>
</dbReference>
<keyword evidence="1" id="KW-0732">Signal</keyword>
<accession>A0A2P5Y475</accession>
<gene>
    <name evidence="2" type="ORF">GOBAR_AA10237</name>
</gene>
<evidence type="ECO:0000313" key="2">
    <source>
        <dbReference type="EMBL" id="PPS10400.1"/>
    </source>
</evidence>
<dbReference type="AlphaFoldDB" id="A0A2P5Y475"/>
<evidence type="ECO:0008006" key="4">
    <source>
        <dbReference type="Google" id="ProtNLM"/>
    </source>
</evidence>
<proteinExistence type="predicted"/>
<evidence type="ECO:0000256" key="1">
    <source>
        <dbReference type="SAM" id="SignalP"/>
    </source>
</evidence>
<organism evidence="2 3">
    <name type="scientific">Gossypium barbadense</name>
    <name type="common">Sea Island cotton</name>
    <name type="synonym">Hibiscus barbadensis</name>
    <dbReference type="NCBI Taxonomy" id="3634"/>
    <lineage>
        <taxon>Eukaryota</taxon>
        <taxon>Viridiplantae</taxon>
        <taxon>Streptophyta</taxon>
        <taxon>Embryophyta</taxon>
        <taxon>Tracheophyta</taxon>
        <taxon>Spermatophyta</taxon>
        <taxon>Magnoliopsida</taxon>
        <taxon>eudicotyledons</taxon>
        <taxon>Gunneridae</taxon>
        <taxon>Pentapetalae</taxon>
        <taxon>rosids</taxon>
        <taxon>malvids</taxon>
        <taxon>Malvales</taxon>
        <taxon>Malvaceae</taxon>
        <taxon>Malvoideae</taxon>
        <taxon>Gossypium</taxon>
    </lineage>
</organism>
<reference evidence="2 3" key="1">
    <citation type="submission" date="2015-01" db="EMBL/GenBank/DDBJ databases">
        <title>Genome of allotetraploid Gossypium barbadense reveals genomic plasticity and fiber elongation in cotton evolution.</title>
        <authorList>
            <person name="Chen X."/>
            <person name="Liu X."/>
            <person name="Zhao B."/>
            <person name="Zheng H."/>
            <person name="Hu Y."/>
            <person name="Lu G."/>
            <person name="Yang C."/>
            <person name="Chen J."/>
            <person name="Shan C."/>
            <person name="Zhang L."/>
            <person name="Zhou Y."/>
            <person name="Wang L."/>
            <person name="Guo W."/>
            <person name="Bai Y."/>
            <person name="Ruan J."/>
            <person name="Shangguan X."/>
            <person name="Mao Y."/>
            <person name="Jiang J."/>
            <person name="Zhu Y."/>
            <person name="Lei J."/>
            <person name="Kang H."/>
            <person name="Chen S."/>
            <person name="He X."/>
            <person name="Wang R."/>
            <person name="Wang Y."/>
            <person name="Chen J."/>
            <person name="Wang L."/>
            <person name="Yu S."/>
            <person name="Wang B."/>
            <person name="Wei J."/>
            <person name="Song S."/>
            <person name="Lu X."/>
            <person name="Gao Z."/>
            <person name="Gu W."/>
            <person name="Deng X."/>
            <person name="Ma D."/>
            <person name="Wang S."/>
            <person name="Liang W."/>
            <person name="Fang L."/>
            <person name="Cai C."/>
            <person name="Zhu X."/>
            <person name="Zhou B."/>
            <person name="Zhang Y."/>
            <person name="Chen Z."/>
            <person name="Xu S."/>
            <person name="Zhu R."/>
            <person name="Wang S."/>
            <person name="Zhang T."/>
            <person name="Zhao G."/>
        </authorList>
    </citation>
    <scope>NUCLEOTIDE SEQUENCE [LARGE SCALE GENOMIC DNA]</scope>
    <source>
        <strain evidence="3">cv. Xinhai21</strain>
        <tissue evidence="2">Leaf</tissue>
    </source>
</reference>
<dbReference type="Proteomes" id="UP000239757">
    <property type="component" value="Unassembled WGS sequence"/>
</dbReference>
<dbReference type="OrthoDB" id="1107388at2759"/>
<name>A0A2P5Y475_GOSBA</name>
<feature type="signal peptide" evidence="1">
    <location>
        <begin position="1"/>
        <end position="23"/>
    </location>
</feature>
<feature type="chain" id="PRO_5015200277" description="Glycine-rich protein" evidence="1">
    <location>
        <begin position="24"/>
        <end position="154"/>
    </location>
</feature>
<protein>
    <recommendedName>
        <fullName evidence="4">Glycine-rich protein</fullName>
    </recommendedName>
</protein>